<evidence type="ECO:0000259" key="5">
    <source>
        <dbReference type="PROSITE" id="PS50871"/>
    </source>
</evidence>
<dbReference type="PANTHER" id="PTHR22923:SF116">
    <property type="entry name" value="C1Q DOMAIN-CONTAINING PROTEIN"/>
    <property type="match status" value="1"/>
</dbReference>
<dbReference type="EMBL" id="MH894276">
    <property type="protein sequence ID" value="QCO31675.1"/>
    <property type="molecule type" value="mRNA"/>
</dbReference>
<dbReference type="SMART" id="SM00110">
    <property type="entry name" value="C1Q"/>
    <property type="match status" value="1"/>
</dbReference>
<organism evidence="6">
    <name type="scientific">Sinonovacula constricta</name>
    <name type="common">Razor clam</name>
    <dbReference type="NCBI Taxonomy" id="98310"/>
    <lineage>
        <taxon>Eukaryota</taxon>
        <taxon>Metazoa</taxon>
        <taxon>Spiralia</taxon>
        <taxon>Lophotrochozoa</taxon>
        <taxon>Mollusca</taxon>
        <taxon>Bivalvia</taxon>
        <taxon>Autobranchia</taxon>
        <taxon>Heteroconchia</taxon>
        <taxon>Euheterodonta</taxon>
        <taxon>Imparidentia</taxon>
        <taxon>Neoheterodontei</taxon>
        <taxon>Cardiida</taxon>
        <taxon>Tellinoidea</taxon>
        <taxon>Solecurtidae</taxon>
        <taxon>Sinonovacula</taxon>
    </lineage>
</organism>
<accession>A0A4P8DYJ0</accession>
<dbReference type="PROSITE" id="PS50871">
    <property type="entry name" value="C1Q"/>
    <property type="match status" value="1"/>
</dbReference>
<dbReference type="PANTHER" id="PTHR22923">
    <property type="entry name" value="CEREBELLIN-RELATED"/>
    <property type="match status" value="1"/>
</dbReference>
<proteinExistence type="evidence at transcript level"/>
<dbReference type="InterPro" id="IPR008983">
    <property type="entry name" value="Tumour_necrosis_fac-like_dom"/>
</dbReference>
<dbReference type="GO" id="GO:0005576">
    <property type="term" value="C:extracellular region"/>
    <property type="evidence" value="ECO:0007669"/>
    <property type="project" value="UniProtKB-SubCell"/>
</dbReference>
<dbReference type="SUPFAM" id="SSF49842">
    <property type="entry name" value="TNF-like"/>
    <property type="match status" value="1"/>
</dbReference>
<dbReference type="InterPro" id="IPR001073">
    <property type="entry name" value="C1q_dom"/>
</dbReference>
<feature type="chain" id="PRO_5020393601" evidence="4">
    <location>
        <begin position="20"/>
        <end position="231"/>
    </location>
</feature>
<dbReference type="Gene3D" id="2.60.120.40">
    <property type="match status" value="1"/>
</dbReference>
<reference evidence="6" key="1">
    <citation type="submission" date="2018-09" db="EMBL/GenBank/DDBJ databases">
        <authorList>
            <person name="Li Y."/>
            <person name="Bai Y."/>
        </authorList>
    </citation>
    <scope>NUCLEOTIDE SEQUENCE</scope>
</reference>
<name>A0A4P8DYJ0_SINCO</name>
<sequence>MRLITIAILCMALTHRAVSLTLEELKNVRQVATQAATQAAIKAATQTASDVCMSDTKRLEEKVALLEDTVMKQQSLMKKQQRDYRAFGGLNSGVAFSAILQHNLDNLGDEQTLIFDDVLVNDGQGYNRQTGAFIAPTQGVYMFVFFIGQRGHNQIFVHLTKNGQAIVEAGSEGLNDSHDTQGGNAAILPLVAGDVVAVRHHVWGAHIESSTPLTTFSGFLLYDTEGSVIVG</sequence>
<evidence type="ECO:0000256" key="3">
    <source>
        <dbReference type="ARBA" id="ARBA00022729"/>
    </source>
</evidence>
<comment type="subcellular location">
    <subcellularLocation>
        <location evidence="1">Secreted</location>
    </subcellularLocation>
</comment>
<evidence type="ECO:0000313" key="6">
    <source>
        <dbReference type="EMBL" id="QCO31675.1"/>
    </source>
</evidence>
<dbReference type="InterPro" id="IPR050822">
    <property type="entry name" value="Cerebellin_Synaptic_Org"/>
</dbReference>
<keyword evidence="3 4" id="KW-0732">Signal</keyword>
<dbReference type="Pfam" id="PF00386">
    <property type="entry name" value="C1q"/>
    <property type="match status" value="1"/>
</dbReference>
<protein>
    <submittedName>
        <fullName evidence="6">C1q</fullName>
    </submittedName>
</protein>
<feature type="domain" description="C1q" evidence="5">
    <location>
        <begin position="89"/>
        <end position="227"/>
    </location>
</feature>
<feature type="signal peptide" evidence="4">
    <location>
        <begin position="1"/>
        <end position="19"/>
    </location>
</feature>
<evidence type="ECO:0000256" key="4">
    <source>
        <dbReference type="SAM" id="SignalP"/>
    </source>
</evidence>
<keyword evidence="2" id="KW-0964">Secreted</keyword>
<dbReference type="AlphaFoldDB" id="A0A4P8DYJ0"/>
<dbReference type="PRINTS" id="PR00007">
    <property type="entry name" value="COMPLEMNTC1Q"/>
</dbReference>
<evidence type="ECO:0000256" key="1">
    <source>
        <dbReference type="ARBA" id="ARBA00004613"/>
    </source>
</evidence>
<evidence type="ECO:0000256" key="2">
    <source>
        <dbReference type="ARBA" id="ARBA00022525"/>
    </source>
</evidence>